<proteinExistence type="predicted"/>
<dbReference type="EMBL" id="JADGJQ010000109">
    <property type="protein sequence ID" value="KAJ3169351.1"/>
    <property type="molecule type" value="Genomic_DNA"/>
</dbReference>
<dbReference type="InterPro" id="IPR029058">
    <property type="entry name" value="AB_hydrolase_fold"/>
</dbReference>
<accession>A0AAD5XM73</accession>
<dbReference type="InterPro" id="IPR000073">
    <property type="entry name" value="AB_hydrolase_1"/>
</dbReference>
<dbReference type="InterPro" id="IPR050266">
    <property type="entry name" value="AB_hydrolase_sf"/>
</dbReference>
<evidence type="ECO:0000259" key="1">
    <source>
        <dbReference type="Pfam" id="PF12697"/>
    </source>
</evidence>
<dbReference type="PANTHER" id="PTHR43798">
    <property type="entry name" value="MONOACYLGLYCEROL LIPASE"/>
    <property type="match status" value="1"/>
</dbReference>
<gene>
    <name evidence="2" type="ORF">HDU87_000672</name>
</gene>
<dbReference type="PANTHER" id="PTHR43798:SF33">
    <property type="entry name" value="HYDROLASE, PUTATIVE (AFU_ORTHOLOGUE AFUA_2G14860)-RELATED"/>
    <property type="match status" value="1"/>
</dbReference>
<name>A0AAD5XM73_9FUNG</name>
<evidence type="ECO:0000313" key="3">
    <source>
        <dbReference type="Proteomes" id="UP001212152"/>
    </source>
</evidence>
<comment type="caution">
    <text evidence="2">The sequence shown here is derived from an EMBL/GenBank/DDBJ whole genome shotgun (WGS) entry which is preliminary data.</text>
</comment>
<dbReference type="SUPFAM" id="SSF53474">
    <property type="entry name" value="alpha/beta-Hydrolases"/>
    <property type="match status" value="1"/>
</dbReference>
<dbReference type="GO" id="GO:0016020">
    <property type="term" value="C:membrane"/>
    <property type="evidence" value="ECO:0007669"/>
    <property type="project" value="TreeGrafter"/>
</dbReference>
<feature type="domain" description="AB hydrolase-1" evidence="1">
    <location>
        <begin position="41"/>
        <end position="339"/>
    </location>
</feature>
<protein>
    <recommendedName>
        <fullName evidence="1">AB hydrolase-1 domain-containing protein</fullName>
    </recommendedName>
</protein>
<dbReference type="AlphaFoldDB" id="A0AAD5XM73"/>
<sequence length="374" mass="40566">MRWQRPAFTPGTLPGSDPGISLAFNAYPAPTAAATPATTVILCAHALGMTKETFEPIIAALWANPAVARAVAAIYAFDARQQGASARLNVGRIPTDLTVHTDWKTNALDLLCLANHIHHTHDTENTITRIVGLGHSYGAVALTTAAVIHAARFAALLLCEPVLFTPEFFVQLTGNPAPFGDHMRQAAFVQTATRKKGIFANRDAAAREMRRKAFYAGFADESFELWLDHGFEEIELADDGNKQRQRVYALRCTPMTEASVFLGTGCTHPTFARLSELDIPTVVLTGSQSEWAAPIFAADGETGLVRDVVIANKVKRGKHYYVENASHMVAVEQPQAVANHMIELLASLPPLEAEAGARTHPQGHLPQHLVQSKL</sequence>
<dbReference type="Gene3D" id="3.40.50.1820">
    <property type="entry name" value="alpha/beta hydrolase"/>
    <property type="match status" value="1"/>
</dbReference>
<organism evidence="2 3">
    <name type="scientific">Geranomyces variabilis</name>
    <dbReference type="NCBI Taxonomy" id="109894"/>
    <lineage>
        <taxon>Eukaryota</taxon>
        <taxon>Fungi</taxon>
        <taxon>Fungi incertae sedis</taxon>
        <taxon>Chytridiomycota</taxon>
        <taxon>Chytridiomycota incertae sedis</taxon>
        <taxon>Chytridiomycetes</taxon>
        <taxon>Spizellomycetales</taxon>
        <taxon>Powellomycetaceae</taxon>
        <taxon>Geranomyces</taxon>
    </lineage>
</organism>
<evidence type="ECO:0000313" key="2">
    <source>
        <dbReference type="EMBL" id="KAJ3169351.1"/>
    </source>
</evidence>
<dbReference type="Proteomes" id="UP001212152">
    <property type="component" value="Unassembled WGS sequence"/>
</dbReference>
<reference evidence="2" key="1">
    <citation type="submission" date="2020-05" db="EMBL/GenBank/DDBJ databases">
        <title>Phylogenomic resolution of chytrid fungi.</title>
        <authorList>
            <person name="Stajich J.E."/>
            <person name="Amses K."/>
            <person name="Simmons R."/>
            <person name="Seto K."/>
            <person name="Myers J."/>
            <person name="Bonds A."/>
            <person name="Quandt C.A."/>
            <person name="Barry K."/>
            <person name="Liu P."/>
            <person name="Grigoriev I."/>
            <person name="Longcore J.E."/>
            <person name="James T.Y."/>
        </authorList>
    </citation>
    <scope>NUCLEOTIDE SEQUENCE</scope>
    <source>
        <strain evidence="2">JEL0379</strain>
    </source>
</reference>
<dbReference type="Pfam" id="PF12697">
    <property type="entry name" value="Abhydrolase_6"/>
    <property type="match status" value="1"/>
</dbReference>
<keyword evidence="3" id="KW-1185">Reference proteome</keyword>